<dbReference type="Pfam" id="PF04283">
    <property type="entry name" value="CheF-arch"/>
    <property type="match status" value="1"/>
</dbReference>
<dbReference type="AlphaFoldDB" id="A0A1M5QCM0"/>
<gene>
    <name evidence="2" type="ORF">SAMN05443636_1823</name>
</gene>
<dbReference type="STRING" id="43928.SAMN05443636_1823"/>
<keyword evidence="1" id="KW-0145">Chemotaxis</keyword>
<reference evidence="2 3" key="1">
    <citation type="submission" date="2016-11" db="EMBL/GenBank/DDBJ databases">
        <authorList>
            <person name="Jaros S."/>
            <person name="Januszkiewicz K."/>
            <person name="Wedrychowicz H."/>
        </authorList>
    </citation>
    <scope>NUCLEOTIDE SEQUENCE [LARGE SCALE GENOMIC DNA]</scope>
    <source>
        <strain evidence="2 3">DSM 9297</strain>
    </source>
</reference>
<sequence length="288" mass="31082">MSETVVADFVGRFFAPGVEGEPPTGRIILSQRRLVLAADGSKETIPLSSVFDVKLGQIPPEMAGYFNDTVTVAYRTDDRRGVAAIEGTDTNIDRFATVLFKVLLNGTPALARHPAKVGGRVVDSEAHRARLDVTQGALSFEGCPEPFTVDLRNVVSVERADRDLGNGNHPVISFRHIEDGTAVTSQVGLESGRLTNVLGRYIRLRYADVQEELADVELGEEETEVLVAAYSAGPGVSLSKVVDIEPQRLTMLLNGLIDEGLLVDTDEGTKLTAKGRVVVGQRIENVNT</sequence>
<evidence type="ECO:0000313" key="2">
    <source>
        <dbReference type="EMBL" id="SHH11263.1"/>
    </source>
</evidence>
<protein>
    <recommendedName>
        <fullName evidence="1">Taxis protein CheF</fullName>
    </recommendedName>
</protein>
<dbReference type="GO" id="GO:0006935">
    <property type="term" value="P:chemotaxis"/>
    <property type="evidence" value="ECO:0007669"/>
    <property type="project" value="UniProtKB-UniRule"/>
</dbReference>
<keyword evidence="3" id="KW-1185">Reference proteome</keyword>
<comment type="function">
    <text evidence="1">Involved in taxis signal transduction.</text>
</comment>
<dbReference type="EMBL" id="FQWV01000004">
    <property type="protein sequence ID" value="SHH11263.1"/>
    <property type="molecule type" value="Genomic_DNA"/>
</dbReference>
<accession>A0A1M5QCM0</accession>
<name>A0A1M5QCM0_9EURY</name>
<comment type="subunit">
    <text evidence="1">Interacts with chemotaxis (Che) proteins as well as flagella accessory (Fla) proteins.</text>
</comment>
<dbReference type="OrthoDB" id="337296at2157"/>
<evidence type="ECO:0000313" key="3">
    <source>
        <dbReference type="Proteomes" id="UP000184357"/>
    </source>
</evidence>
<dbReference type="PIRSF" id="PIRSF026802">
    <property type="entry name" value="UCP026802"/>
    <property type="match status" value="1"/>
</dbReference>
<organism evidence="2 3">
    <name type="scientific">Halobaculum gomorrense</name>
    <dbReference type="NCBI Taxonomy" id="43928"/>
    <lineage>
        <taxon>Archaea</taxon>
        <taxon>Methanobacteriati</taxon>
        <taxon>Methanobacteriota</taxon>
        <taxon>Stenosarchaea group</taxon>
        <taxon>Halobacteria</taxon>
        <taxon>Halobacteriales</taxon>
        <taxon>Haloferacaceae</taxon>
        <taxon>Halobaculum</taxon>
    </lineage>
</organism>
<dbReference type="RefSeq" id="WP_073308712.1">
    <property type="nucleotide sequence ID" value="NZ_FQWV01000004.1"/>
</dbReference>
<dbReference type="Proteomes" id="UP000184357">
    <property type="component" value="Unassembled WGS sequence"/>
</dbReference>
<proteinExistence type="predicted"/>
<dbReference type="InterPro" id="IPR007381">
    <property type="entry name" value="CheF1/F2"/>
</dbReference>
<dbReference type="PANTHER" id="PTHR42201:SF1">
    <property type="entry name" value="TAXIS PROTEIN"/>
    <property type="match status" value="1"/>
</dbReference>
<dbReference type="PANTHER" id="PTHR42201">
    <property type="entry name" value="TAXIS PROTEIN"/>
    <property type="match status" value="1"/>
</dbReference>
<evidence type="ECO:0000256" key="1">
    <source>
        <dbReference type="PIRNR" id="PIRNR026802"/>
    </source>
</evidence>